<keyword evidence="2" id="KW-0813">Transport</keyword>
<dbReference type="InterPro" id="IPR056535">
    <property type="entry name" value="TPR_NUP160_M"/>
</dbReference>
<dbReference type="EMBL" id="JPKZ01001311">
    <property type="protein sequence ID" value="KHN82740.1"/>
    <property type="molecule type" value="Genomic_DNA"/>
</dbReference>
<dbReference type="OMA" id="YAYLLIM"/>
<comment type="subcellular location">
    <subcellularLocation>
        <location evidence="1">Nucleus</location>
    </subcellularLocation>
</comment>
<evidence type="ECO:0000313" key="9">
    <source>
        <dbReference type="Proteomes" id="UP000031036"/>
    </source>
</evidence>
<keyword evidence="9" id="KW-1185">Reference proteome</keyword>
<evidence type="ECO:0000256" key="1">
    <source>
        <dbReference type="ARBA" id="ARBA00004123"/>
    </source>
</evidence>
<accession>A0A0B2VNZ6</accession>
<feature type="region of interest" description="Disordered" evidence="4">
    <location>
        <begin position="884"/>
        <end position="909"/>
    </location>
</feature>
<dbReference type="PANTHER" id="PTHR21286">
    <property type="entry name" value="NUCLEAR PORE COMPLEX PROTEIN NUP160"/>
    <property type="match status" value="1"/>
</dbReference>
<evidence type="ECO:0000259" key="7">
    <source>
        <dbReference type="Pfam" id="PF23354"/>
    </source>
</evidence>
<dbReference type="STRING" id="6265.A0A0B2VNZ6"/>
<evidence type="ECO:0000256" key="3">
    <source>
        <dbReference type="ARBA" id="ARBA00023242"/>
    </source>
</evidence>
<dbReference type="GO" id="GO:0017056">
    <property type="term" value="F:structural constituent of nuclear pore"/>
    <property type="evidence" value="ECO:0007669"/>
    <property type="project" value="TreeGrafter"/>
</dbReference>
<evidence type="ECO:0000256" key="4">
    <source>
        <dbReference type="SAM" id="MobiDB-lite"/>
    </source>
</evidence>
<dbReference type="InterPro" id="IPR056536">
    <property type="entry name" value="TPR_NUP160_C"/>
</dbReference>
<name>A0A0B2VNZ6_TOXCA</name>
<sequence>MSDTSLCVNFARAHIVPGTQFNFANGKLVFVVPTQTAIHRFFIQMPKEEPSGVKRSFISQLEEQTPLSLYHDSYELSTQGCVSRAAIMHNTMDGTTAACHMIDGRIVMVQMHHVLGALPDVTENVIMSDGFLHRMMKSDSDRVVAALAPCTVGGQVFFYVLFADARLRVYSKTGKVFSDSLPSLFGCDPADGGDAVTALALKIHDCAGRLFVAALVQGDHNMVLLGYILSAKQNDYSGLVMPLAILAMPNVDIIDFSMMDAGPEVKVLALCRSLEGRYCLMTAALDSSSGATVRGWEEVAGPRAFNPEIDYLMAQRLGPCAMKRSRIFSADNFSFDVVVRSLQLVCKHQGADSPFTRLEHNDWNGLSKAVDHYLSSPQFDQHHMSRAERSLVMGGRNDESALKRFWAALQKNCEQLQEAVCRPLAIWQSKSLAIYGSIQQGRLTVCRTCDEQMEWLRVLIEGRHKSGVVNMGALENCMAIAAKFAANEMVPDSLTVEETLEFSRHFPETSHLIEDVISKFAEMTPVDFTTQLVEALVPYGGSFTAGLLAAALRRQIEDRLTFSHRLIAFIAVARTVHDTEEFALKRNTRWDTTLSIHEKTLHNVNRQYTVLSQAAAIRVANGTEHDCHLAEAFFSGTGLTAIEGYAHAKEYCQLNEPYIKELLNTFRFFEGVAYSGLSQPEKAFHSFLDALEGMEQHDEALGGVLYVLGDTSKCPSITEFFVKSTVYVMVFKHELMTGWYVESLRTLLANPSMESRKVCLRELLAKLVDGNQKKILVELDYGDMETEFIAILGGRARAADVAEDSTLYDLLFSFHFRRRSFAKAALSMLECANRLREEVQNRAILLRRCRLLSIVCQTLELLPLQSRFLAIIAPQESANDLELNGQEREEMDEEVSSGSGHLPTEGSENNKSVACAKPLIIRSLEDITKEAILCDARFAVLEASVPVDAVSTAPFIPPSKPEDVFTKLIEKKLFDRAWLMSSVFSIPPYEIIRAVTYECVKMDAWPGAMEPHWVSVNRKYVHQPGSDKERHWCIMRAYMEMGMRLYPHDSQILRSATTVFMQYEWPLPCWLSELHQEHDVGDFANILLCYDHLEVAFEILMKSVQSANEAVISERSRSILPYTQIDMFFRLVEKSGSSPLKELAKQLAERVRLYFDRVESFSRR</sequence>
<feature type="domain" description="NUP160 middle TPR" evidence="7">
    <location>
        <begin position="724"/>
        <end position="859"/>
    </location>
</feature>
<evidence type="ECO:0000259" key="5">
    <source>
        <dbReference type="Pfam" id="PF11715"/>
    </source>
</evidence>
<evidence type="ECO:0000259" key="6">
    <source>
        <dbReference type="Pfam" id="PF23347"/>
    </source>
</evidence>
<dbReference type="PANTHER" id="PTHR21286:SF0">
    <property type="entry name" value="NUCLEAR PORE COMPLEX PROTEIN NUP160"/>
    <property type="match status" value="1"/>
</dbReference>
<feature type="domain" description="Nucleoporin Nup120/160 beta-propeller" evidence="5">
    <location>
        <begin position="4"/>
        <end position="451"/>
    </location>
</feature>
<reference evidence="8 9" key="1">
    <citation type="submission" date="2014-11" db="EMBL/GenBank/DDBJ databases">
        <title>Genetic blueprint of the zoonotic pathogen Toxocara canis.</title>
        <authorList>
            <person name="Zhu X.-Q."/>
            <person name="Korhonen P.K."/>
            <person name="Cai H."/>
            <person name="Young N.D."/>
            <person name="Nejsum P."/>
            <person name="von Samson-Himmelstjerna G."/>
            <person name="Boag P.R."/>
            <person name="Tan P."/>
            <person name="Li Q."/>
            <person name="Min J."/>
            <person name="Yang Y."/>
            <person name="Wang X."/>
            <person name="Fang X."/>
            <person name="Hall R.S."/>
            <person name="Hofmann A."/>
            <person name="Sternberg P.W."/>
            <person name="Jex A.R."/>
            <person name="Gasser R.B."/>
        </authorList>
    </citation>
    <scope>NUCLEOTIDE SEQUENCE [LARGE SCALE GENOMIC DNA]</scope>
    <source>
        <strain evidence="8">PN_DK_2014</strain>
    </source>
</reference>
<dbReference type="Pfam" id="PF11715">
    <property type="entry name" value="Beta-prop_Nup120_160"/>
    <property type="match status" value="1"/>
</dbReference>
<dbReference type="InterPro" id="IPR059141">
    <property type="entry name" value="Beta-prop_Nup120_160"/>
</dbReference>
<dbReference type="Pfam" id="PF23354">
    <property type="entry name" value="TPR_NUP160_120_M"/>
    <property type="match status" value="1"/>
</dbReference>
<protein>
    <submittedName>
        <fullName evidence="8">Nuclear pore complex protein</fullName>
    </submittedName>
</protein>
<dbReference type="Proteomes" id="UP000031036">
    <property type="component" value="Unassembled WGS sequence"/>
</dbReference>
<proteinExistence type="predicted"/>
<dbReference type="AlphaFoldDB" id="A0A0B2VNZ6"/>
<dbReference type="InterPro" id="IPR021717">
    <property type="entry name" value="Nucleoporin_Nup160"/>
</dbReference>
<gene>
    <name evidence="8" type="primary">Nup160</name>
    <name evidence="8" type="ORF">Tcan_18871</name>
</gene>
<feature type="domain" description="NUP160 C-terminal TPR" evidence="6">
    <location>
        <begin position="924"/>
        <end position="1163"/>
    </location>
</feature>
<organism evidence="8 9">
    <name type="scientific">Toxocara canis</name>
    <name type="common">Canine roundworm</name>
    <dbReference type="NCBI Taxonomy" id="6265"/>
    <lineage>
        <taxon>Eukaryota</taxon>
        <taxon>Metazoa</taxon>
        <taxon>Ecdysozoa</taxon>
        <taxon>Nematoda</taxon>
        <taxon>Chromadorea</taxon>
        <taxon>Rhabditida</taxon>
        <taxon>Spirurina</taxon>
        <taxon>Ascaridomorpha</taxon>
        <taxon>Ascaridoidea</taxon>
        <taxon>Toxocaridae</taxon>
        <taxon>Toxocara</taxon>
    </lineage>
</organism>
<evidence type="ECO:0000313" key="8">
    <source>
        <dbReference type="EMBL" id="KHN82740.1"/>
    </source>
</evidence>
<comment type="caution">
    <text evidence="8">The sequence shown here is derived from an EMBL/GenBank/DDBJ whole genome shotgun (WGS) entry which is preliminary data.</text>
</comment>
<dbReference type="Pfam" id="PF23347">
    <property type="entry name" value="TPR_Nup160_C"/>
    <property type="match status" value="1"/>
</dbReference>
<keyword evidence="3" id="KW-0539">Nucleus</keyword>
<dbReference type="OrthoDB" id="5792595at2759"/>
<evidence type="ECO:0000256" key="2">
    <source>
        <dbReference type="ARBA" id="ARBA00022448"/>
    </source>
</evidence>
<dbReference type="GO" id="GO:0005643">
    <property type="term" value="C:nuclear pore"/>
    <property type="evidence" value="ECO:0007669"/>
    <property type="project" value="TreeGrafter"/>
</dbReference>